<name>A0A8H5LHF6_9AGAR</name>
<evidence type="ECO:0000313" key="8">
    <source>
        <dbReference type="Proteomes" id="UP000559027"/>
    </source>
</evidence>
<proteinExistence type="inferred from homology"/>
<dbReference type="InterPro" id="IPR001375">
    <property type="entry name" value="Peptidase_S9_cat"/>
</dbReference>
<dbReference type="SUPFAM" id="SSF82171">
    <property type="entry name" value="DPP6 N-terminal domain-like"/>
    <property type="match status" value="1"/>
</dbReference>
<comment type="similarity">
    <text evidence="1">Belongs to the peptidase S9C family.</text>
</comment>
<sequence>MGSKAPSINGTSPYLVPPTPSETVRVSQSQVPDFQTNPRLDPGHTPTFIASQPKVRDVRVSPDGKLILYQVTQFYRPTDRTISTLWLAETNKPQSAIPLTSGKFNDRSGIFHPDGTRILFLSDRQTPGKGSVVYSLSLGQTPFVDHQTSYHRGDGNAGNLVDENHEVTAAVPDSVDEVVNCSKGSAIPEPTILTSKFSKKGVQGFEISPSGKLLAFSSPDESSPNDQLKIQEKNDAVVIGSKGGFSRLRVYDFASDSIRTLDNVATDKQLEGFTWSAHSKEILYRLRQNRGTEWSEFEVALESISVVEEDAKPKSLGSYPRSPAGSNIWLSSGHIASLQNYEPENVLDARTLHVRHLPTSSFQSTPERIYGVNEDAVRILRAHVPQNDEEGKSTNQNDFLAVEVSHDTDSHIDIITFSPSSQTYTSKFTLFRTSSDAIWFNSWDAKRIINPSDPTSITYVFAAVLSSGPRHEPPNAWSGTIQVRLDDKGNEEIVSGGVLPLSRSNGNLTLLSNHLTWLSKAPVLKTEVIHWKSKDGVELSGLVRFPPGYNHSADGRLPTILFLHGGPYRRDIPDYMPYYCNWRELCASAGYLTISPNYRGSQGRGHSFAYSANAGVGVYDWMDCDSMVDEVVKRGWADESRLGVAGWSHGGSLTAWGVTQTKTRYKAAVVGAGATNWEGMVMESASPELEAAIGGSPPWPTQNPNHNHSLKDSTFAFKSSRKSSPIHNLPGITTSILILHGERDERVPTGQAYGFYRGLKRCAAPKGKEGAQLVVYPREPHGWVLPLFMWVV</sequence>
<dbReference type="InterPro" id="IPR011042">
    <property type="entry name" value="6-blade_b-propeller_TolB-like"/>
</dbReference>
<evidence type="ECO:0000256" key="3">
    <source>
        <dbReference type="ARBA" id="ARBA00022825"/>
    </source>
</evidence>
<organism evidence="7 8">
    <name type="scientific">Leucocoprinus leucothites</name>
    <dbReference type="NCBI Taxonomy" id="201217"/>
    <lineage>
        <taxon>Eukaryota</taxon>
        <taxon>Fungi</taxon>
        <taxon>Dikarya</taxon>
        <taxon>Basidiomycota</taxon>
        <taxon>Agaricomycotina</taxon>
        <taxon>Agaricomycetes</taxon>
        <taxon>Agaricomycetidae</taxon>
        <taxon>Agaricales</taxon>
        <taxon>Agaricineae</taxon>
        <taxon>Agaricaceae</taxon>
        <taxon>Leucocoprinus</taxon>
    </lineage>
</organism>
<keyword evidence="3" id="KW-0645">Protease</keyword>
<feature type="compositionally biased region" description="Polar residues" evidence="5">
    <location>
        <begin position="1"/>
        <end position="12"/>
    </location>
</feature>
<protein>
    <recommendedName>
        <fullName evidence="4">Dipeptidyl-peptidase V</fullName>
    </recommendedName>
</protein>
<dbReference type="PANTHER" id="PTHR42776:SF27">
    <property type="entry name" value="DIPEPTIDYL PEPTIDASE FAMILY MEMBER 6"/>
    <property type="match status" value="1"/>
</dbReference>
<dbReference type="Pfam" id="PF07676">
    <property type="entry name" value="PD40"/>
    <property type="match status" value="1"/>
</dbReference>
<keyword evidence="2" id="KW-0378">Hydrolase</keyword>
<evidence type="ECO:0000256" key="2">
    <source>
        <dbReference type="ARBA" id="ARBA00022801"/>
    </source>
</evidence>
<dbReference type="PANTHER" id="PTHR42776">
    <property type="entry name" value="SERINE PEPTIDASE S9 FAMILY MEMBER"/>
    <property type="match status" value="1"/>
</dbReference>
<feature type="region of interest" description="Disordered" evidence="5">
    <location>
        <begin position="1"/>
        <end position="47"/>
    </location>
</feature>
<dbReference type="GO" id="GO:0004252">
    <property type="term" value="F:serine-type endopeptidase activity"/>
    <property type="evidence" value="ECO:0007669"/>
    <property type="project" value="TreeGrafter"/>
</dbReference>
<feature type="compositionally biased region" description="Polar residues" evidence="5">
    <location>
        <begin position="21"/>
        <end position="38"/>
    </location>
</feature>
<keyword evidence="3" id="KW-0720">Serine protease</keyword>
<dbReference type="Proteomes" id="UP000559027">
    <property type="component" value="Unassembled WGS sequence"/>
</dbReference>
<evidence type="ECO:0000313" key="7">
    <source>
        <dbReference type="EMBL" id="KAF5357248.1"/>
    </source>
</evidence>
<evidence type="ECO:0000256" key="1">
    <source>
        <dbReference type="ARBA" id="ARBA00010040"/>
    </source>
</evidence>
<keyword evidence="8" id="KW-1185">Reference proteome</keyword>
<comment type="caution">
    <text evidence="7">The sequence shown here is derived from an EMBL/GenBank/DDBJ whole genome shotgun (WGS) entry which is preliminary data.</text>
</comment>
<dbReference type="InterPro" id="IPR011659">
    <property type="entry name" value="WD40"/>
</dbReference>
<dbReference type="Pfam" id="PF00326">
    <property type="entry name" value="Peptidase_S9"/>
    <property type="match status" value="1"/>
</dbReference>
<dbReference type="Gene3D" id="3.40.50.1820">
    <property type="entry name" value="alpha/beta hydrolase"/>
    <property type="match status" value="1"/>
</dbReference>
<accession>A0A8H5LHF6</accession>
<dbReference type="GO" id="GO:0006508">
    <property type="term" value="P:proteolysis"/>
    <property type="evidence" value="ECO:0007669"/>
    <property type="project" value="InterPro"/>
</dbReference>
<dbReference type="OrthoDB" id="43744at2759"/>
<feature type="domain" description="Peptidase S9 prolyl oligopeptidase catalytic" evidence="6">
    <location>
        <begin position="585"/>
        <end position="783"/>
    </location>
</feature>
<dbReference type="EMBL" id="JAACJO010000006">
    <property type="protein sequence ID" value="KAF5357248.1"/>
    <property type="molecule type" value="Genomic_DNA"/>
</dbReference>
<reference evidence="7 8" key="1">
    <citation type="journal article" date="2020" name="ISME J.">
        <title>Uncovering the hidden diversity of litter-decomposition mechanisms in mushroom-forming fungi.</title>
        <authorList>
            <person name="Floudas D."/>
            <person name="Bentzer J."/>
            <person name="Ahren D."/>
            <person name="Johansson T."/>
            <person name="Persson P."/>
            <person name="Tunlid A."/>
        </authorList>
    </citation>
    <scope>NUCLEOTIDE SEQUENCE [LARGE SCALE GENOMIC DNA]</scope>
    <source>
        <strain evidence="7 8">CBS 146.42</strain>
    </source>
</reference>
<dbReference type="Gene3D" id="2.120.10.30">
    <property type="entry name" value="TolB, C-terminal domain"/>
    <property type="match status" value="1"/>
</dbReference>
<gene>
    <name evidence="7" type="ORF">D9756_006666</name>
</gene>
<dbReference type="InterPro" id="IPR029058">
    <property type="entry name" value="AB_hydrolase_fold"/>
</dbReference>
<dbReference type="AlphaFoldDB" id="A0A8H5LHF6"/>
<evidence type="ECO:0000259" key="6">
    <source>
        <dbReference type="Pfam" id="PF00326"/>
    </source>
</evidence>
<dbReference type="SUPFAM" id="SSF53474">
    <property type="entry name" value="alpha/beta-Hydrolases"/>
    <property type="match status" value="1"/>
</dbReference>
<evidence type="ECO:0000256" key="5">
    <source>
        <dbReference type="SAM" id="MobiDB-lite"/>
    </source>
</evidence>
<evidence type="ECO:0000256" key="4">
    <source>
        <dbReference type="ARBA" id="ARBA00032829"/>
    </source>
</evidence>